<protein>
    <recommendedName>
        <fullName evidence="6 7">D,D-heptose 1,7-bisphosphate phosphatase</fullName>
        <ecNumber evidence="7">3.1.3.-</ecNumber>
    </recommendedName>
</protein>
<dbReference type="NCBIfam" id="TIGR01656">
    <property type="entry name" value="Histidinol-ppas"/>
    <property type="match status" value="1"/>
</dbReference>
<feature type="binding site" evidence="9">
    <location>
        <begin position="25"/>
        <end position="28"/>
    </location>
    <ligand>
        <name>substrate</name>
    </ligand>
</feature>
<evidence type="ECO:0000256" key="4">
    <source>
        <dbReference type="ARBA" id="ARBA00022801"/>
    </source>
</evidence>
<dbReference type="Gene3D" id="3.40.50.1000">
    <property type="entry name" value="HAD superfamily/HAD-like"/>
    <property type="match status" value="1"/>
</dbReference>
<comment type="cofactor">
    <cofactor evidence="11">
        <name>Mg(2+)</name>
        <dbReference type="ChEBI" id="CHEBI:18420"/>
    </cofactor>
</comment>
<feature type="binding site" evidence="9">
    <location>
        <begin position="59"/>
        <end position="62"/>
    </location>
    <ligand>
        <name>substrate</name>
    </ligand>
</feature>
<dbReference type="GO" id="GO:0005737">
    <property type="term" value="C:cytoplasm"/>
    <property type="evidence" value="ECO:0007669"/>
    <property type="project" value="UniProtKB-SubCell"/>
</dbReference>
<keyword evidence="3 11" id="KW-0479">Metal-binding</keyword>
<feature type="binding site" evidence="11">
    <location>
        <position position="19"/>
    </location>
    <ligand>
        <name>Mg(2+)</name>
        <dbReference type="ChEBI" id="CHEBI:18420"/>
    </ligand>
</feature>
<comment type="cofactor">
    <cofactor evidence="11">
        <name>Zn(2+)</name>
        <dbReference type="ChEBI" id="CHEBI:29105"/>
    </cofactor>
</comment>
<dbReference type="NCBIfam" id="TIGR00213">
    <property type="entry name" value="GmhB_yaeD"/>
    <property type="match status" value="1"/>
</dbReference>
<keyword evidence="11" id="KW-0862">Zinc</keyword>
<comment type="caution">
    <text evidence="12">The sequence shown here is derived from an EMBL/GenBank/DDBJ whole genome shotgun (WGS) entry which is preliminary data.</text>
</comment>
<evidence type="ECO:0000256" key="5">
    <source>
        <dbReference type="ARBA" id="ARBA00023277"/>
    </source>
</evidence>
<name>A0A0D6Q3X0_KOMEU</name>
<feature type="site" description="Stabilizes the phosphoryl group" evidence="10">
    <location>
        <position position="59"/>
    </location>
</feature>
<gene>
    <name evidence="12" type="ORF">Geu3261_0185_008</name>
</gene>
<feature type="binding site" evidence="9">
    <location>
        <position position="143"/>
    </location>
    <ligand>
        <name>substrate</name>
    </ligand>
</feature>
<dbReference type="GO" id="GO:0016791">
    <property type="term" value="F:phosphatase activity"/>
    <property type="evidence" value="ECO:0007669"/>
    <property type="project" value="InterPro"/>
</dbReference>
<dbReference type="InterPro" id="IPR023214">
    <property type="entry name" value="HAD_sf"/>
</dbReference>
<evidence type="ECO:0000256" key="1">
    <source>
        <dbReference type="ARBA" id="ARBA00004496"/>
    </source>
</evidence>
<comment type="similarity">
    <text evidence="7">Belongs to the gmhB family.</text>
</comment>
<dbReference type="CDD" id="cd07503">
    <property type="entry name" value="HAD_HisB-N"/>
    <property type="match status" value="1"/>
</dbReference>
<dbReference type="GO" id="GO:0005975">
    <property type="term" value="P:carbohydrate metabolic process"/>
    <property type="evidence" value="ECO:0007669"/>
    <property type="project" value="InterPro"/>
</dbReference>
<feature type="binding site" evidence="11">
    <location>
        <position position="98"/>
    </location>
    <ligand>
        <name>Zn(2+)</name>
        <dbReference type="ChEBI" id="CHEBI:29105"/>
    </ligand>
</feature>
<evidence type="ECO:0000256" key="3">
    <source>
        <dbReference type="ARBA" id="ARBA00022723"/>
    </source>
</evidence>
<dbReference type="SUPFAM" id="SSF56784">
    <property type="entry name" value="HAD-like"/>
    <property type="match status" value="1"/>
</dbReference>
<comment type="subcellular location">
    <subcellularLocation>
        <location evidence="1 7">Cytoplasm</location>
    </subcellularLocation>
</comment>
<reference evidence="12 13" key="1">
    <citation type="submission" date="2012-11" db="EMBL/GenBank/DDBJ databases">
        <title>Whole genome sequence of Gluconacetobacter europaeus NBRC3261.</title>
        <authorList>
            <person name="Azuma Y."/>
            <person name="Higashiura N."/>
            <person name="Hirakawa H."/>
            <person name="Matsushita K."/>
        </authorList>
    </citation>
    <scope>NUCLEOTIDE SEQUENCE [LARGE SCALE GENOMIC DNA]</scope>
    <source>
        <strain evidence="12 13">NBRC 3261</strain>
    </source>
</reference>
<feature type="binding site" evidence="11">
    <location>
        <position position="143"/>
    </location>
    <ligand>
        <name>Mg(2+)</name>
        <dbReference type="ChEBI" id="CHEBI:18420"/>
    </ligand>
</feature>
<proteinExistence type="inferred from homology"/>
<feature type="site" description="Stabilizes the phosphoryl group" evidence="10">
    <location>
        <position position="117"/>
    </location>
</feature>
<evidence type="ECO:0000256" key="2">
    <source>
        <dbReference type="ARBA" id="ARBA00022490"/>
    </source>
</evidence>
<feature type="active site" description="Proton donor" evidence="8">
    <location>
        <position position="19"/>
    </location>
</feature>
<evidence type="ECO:0000256" key="11">
    <source>
        <dbReference type="PIRSR" id="PIRSR004682-4"/>
    </source>
</evidence>
<dbReference type="InterPro" id="IPR006543">
    <property type="entry name" value="Histidinol-phos"/>
</dbReference>
<dbReference type="NCBIfam" id="TIGR01662">
    <property type="entry name" value="HAD-SF-IIIA"/>
    <property type="match status" value="1"/>
</dbReference>
<feature type="binding site" evidence="11">
    <location>
        <position position="142"/>
    </location>
    <ligand>
        <name>Mg(2+)</name>
        <dbReference type="ChEBI" id="CHEBI:18420"/>
    </ligand>
</feature>
<dbReference type="EC" id="3.1.3.-" evidence="7"/>
<feature type="binding site" evidence="9">
    <location>
        <begin position="116"/>
        <end position="117"/>
    </location>
    <ligand>
        <name>substrate</name>
    </ligand>
</feature>
<keyword evidence="4 7" id="KW-0378">Hydrolase</keyword>
<dbReference type="Pfam" id="PF13242">
    <property type="entry name" value="Hydrolase_like"/>
    <property type="match status" value="1"/>
</dbReference>
<evidence type="ECO:0000256" key="8">
    <source>
        <dbReference type="PIRSR" id="PIRSR004682-1"/>
    </source>
</evidence>
<feature type="active site" description="Nucleophile" evidence="8">
    <location>
        <position position="17"/>
    </location>
</feature>
<evidence type="ECO:0000313" key="13">
    <source>
        <dbReference type="Proteomes" id="UP000032675"/>
    </source>
</evidence>
<dbReference type="InterPro" id="IPR004446">
    <property type="entry name" value="Heptose_bisP_phosphatase"/>
</dbReference>
<evidence type="ECO:0000256" key="10">
    <source>
        <dbReference type="PIRSR" id="PIRSR004682-3"/>
    </source>
</evidence>
<dbReference type="InterPro" id="IPR006549">
    <property type="entry name" value="HAD-SF_hydro_IIIA"/>
</dbReference>
<dbReference type="AlphaFoldDB" id="A0A0D6Q3X0"/>
<keyword evidence="5 7" id="KW-0119">Carbohydrate metabolism</keyword>
<evidence type="ECO:0000256" key="9">
    <source>
        <dbReference type="PIRSR" id="PIRSR004682-2"/>
    </source>
</evidence>
<keyword evidence="2 7" id="KW-0963">Cytoplasm</keyword>
<dbReference type="EMBL" id="BANI01000161">
    <property type="protein sequence ID" value="GAN97456.1"/>
    <property type="molecule type" value="Genomic_DNA"/>
</dbReference>
<dbReference type="RefSeq" id="WP_048851932.1">
    <property type="nucleotide sequence ID" value="NZ_BANI01000161.1"/>
</dbReference>
<evidence type="ECO:0000256" key="6">
    <source>
        <dbReference type="ARBA" id="ARBA00031828"/>
    </source>
</evidence>
<evidence type="ECO:0000256" key="7">
    <source>
        <dbReference type="PIRNR" id="PIRNR004682"/>
    </source>
</evidence>
<dbReference type="PANTHER" id="PTHR42891:SF1">
    <property type="entry name" value="D-GLYCERO-BETA-D-MANNO-HEPTOSE-1,7-BISPHOSPHATE 7-PHOSPHATASE"/>
    <property type="match status" value="1"/>
</dbReference>
<dbReference type="Proteomes" id="UP000032675">
    <property type="component" value="Unassembled WGS sequence"/>
</dbReference>
<evidence type="ECO:0000313" key="12">
    <source>
        <dbReference type="EMBL" id="GAN97456.1"/>
    </source>
</evidence>
<dbReference type="PIRSF" id="PIRSF004682">
    <property type="entry name" value="GmhB"/>
    <property type="match status" value="1"/>
</dbReference>
<sequence>MKDFSHAPERSPAAFLDRDGVINVDIGYPHRPEDFRFVAGAPQAIRALRLHGYKVIVVTNQSGVARGLFDEVAVRRFHDHMRAELARHDAFVDAIYMCPYHPAGTVARYRVDHPNRKPAPGMLLQAERDHHIDFSKSFLIGDKESDIQAAQAAGVPGYMFRSGNLADFVEVILK</sequence>
<keyword evidence="11" id="KW-0460">Magnesium</keyword>
<feature type="binding site" evidence="11">
    <location>
        <position position="17"/>
    </location>
    <ligand>
        <name>Mg(2+)</name>
        <dbReference type="ChEBI" id="CHEBI:18420"/>
    </ligand>
</feature>
<feature type="binding site" evidence="9">
    <location>
        <begin position="17"/>
        <end position="19"/>
    </location>
    <ligand>
        <name>substrate</name>
    </ligand>
</feature>
<accession>A0A0D6Q3X0</accession>
<dbReference type="InterPro" id="IPR036412">
    <property type="entry name" value="HAD-like_sf"/>
</dbReference>
<organism evidence="12 13">
    <name type="scientific">Komagataeibacter europaeus NBRC 3261</name>
    <dbReference type="NCBI Taxonomy" id="1234669"/>
    <lineage>
        <taxon>Bacteria</taxon>
        <taxon>Pseudomonadati</taxon>
        <taxon>Pseudomonadota</taxon>
        <taxon>Alphaproteobacteria</taxon>
        <taxon>Acetobacterales</taxon>
        <taxon>Acetobacteraceae</taxon>
        <taxon>Komagataeibacter</taxon>
    </lineage>
</organism>
<feature type="site" description="Contributes to substrate recognition" evidence="10">
    <location>
        <position position="116"/>
    </location>
</feature>
<dbReference type="GO" id="GO:0046872">
    <property type="term" value="F:metal ion binding"/>
    <property type="evidence" value="ECO:0007669"/>
    <property type="project" value="UniProtKB-KW"/>
</dbReference>
<dbReference type="PANTHER" id="PTHR42891">
    <property type="entry name" value="D-GLYCERO-BETA-D-MANNO-HEPTOSE-1,7-BISPHOSPHATE 7-PHOSPHATASE"/>
    <property type="match status" value="1"/>
</dbReference>